<accession>A0ABP0M5M8</accession>
<evidence type="ECO:0000259" key="4">
    <source>
        <dbReference type="SMART" id="SM00662"/>
    </source>
</evidence>
<dbReference type="InterPro" id="IPR011262">
    <property type="entry name" value="DNA-dir_RNA_pol_insert"/>
</dbReference>
<dbReference type="Gene3D" id="3.30.1360.10">
    <property type="entry name" value="RNA polymerase, RBP11-like subunit"/>
    <property type="match status" value="1"/>
</dbReference>
<dbReference type="InterPro" id="IPR036603">
    <property type="entry name" value="RBP11-like"/>
</dbReference>
<evidence type="ECO:0000313" key="5">
    <source>
        <dbReference type="EMBL" id="CAK9046816.1"/>
    </source>
</evidence>
<comment type="caution">
    <text evidence="5">The sequence shown here is derived from an EMBL/GenBank/DDBJ whole genome shotgun (WGS) entry which is preliminary data.</text>
</comment>
<keyword evidence="1" id="KW-0240">DNA-directed RNA polymerase</keyword>
<dbReference type="PANTHER" id="PTHR11800:SF13">
    <property type="entry name" value="DNA-DIRECTED RNA POLYMERASES I AND III SUBUNIT RPAC1"/>
    <property type="match status" value="1"/>
</dbReference>
<dbReference type="CDD" id="cd07032">
    <property type="entry name" value="RNAP_I_II_AC40"/>
    <property type="match status" value="1"/>
</dbReference>
<organism evidence="5 6">
    <name type="scientific">Durusdinium trenchii</name>
    <dbReference type="NCBI Taxonomy" id="1381693"/>
    <lineage>
        <taxon>Eukaryota</taxon>
        <taxon>Sar</taxon>
        <taxon>Alveolata</taxon>
        <taxon>Dinophyceae</taxon>
        <taxon>Suessiales</taxon>
        <taxon>Symbiodiniaceae</taxon>
        <taxon>Durusdinium</taxon>
    </lineage>
</organism>
<dbReference type="SUPFAM" id="SSF55257">
    <property type="entry name" value="RBP11-like subunits of RNA polymerase"/>
    <property type="match status" value="1"/>
</dbReference>
<comment type="similarity">
    <text evidence="3">Belongs to the archaeal Rpo3/eukaryotic RPB3 RNA polymerase subunit family.</text>
</comment>
<keyword evidence="2" id="KW-0804">Transcription</keyword>
<gene>
    <name evidence="5" type="ORF">CCMP2556_LOCUS24297</name>
</gene>
<dbReference type="Gene3D" id="2.170.120.12">
    <property type="entry name" value="DNA-directed RNA polymerase, insert domain"/>
    <property type="match status" value="1"/>
</dbReference>
<dbReference type="InterPro" id="IPR033901">
    <property type="entry name" value="RNAPI/III_AC40"/>
</dbReference>
<evidence type="ECO:0000256" key="2">
    <source>
        <dbReference type="ARBA" id="ARBA00023163"/>
    </source>
</evidence>
<proteinExistence type="inferred from homology"/>
<evidence type="ECO:0000313" key="6">
    <source>
        <dbReference type="Proteomes" id="UP001642484"/>
    </source>
</evidence>
<feature type="domain" description="DNA-directed RNA polymerase RpoA/D/Rpb3-type" evidence="4">
    <location>
        <begin position="79"/>
        <end position="347"/>
    </location>
</feature>
<dbReference type="InterPro" id="IPR011263">
    <property type="entry name" value="DNA-dir_RNA_pol_RpoA/D/Rpb3"/>
</dbReference>
<dbReference type="SMART" id="SM00662">
    <property type="entry name" value="RPOLD"/>
    <property type="match status" value="1"/>
</dbReference>
<keyword evidence="6" id="KW-1185">Reference proteome</keyword>
<reference evidence="5 6" key="1">
    <citation type="submission" date="2024-02" db="EMBL/GenBank/DDBJ databases">
        <authorList>
            <person name="Chen Y."/>
            <person name="Shah S."/>
            <person name="Dougan E. K."/>
            <person name="Thang M."/>
            <person name="Chan C."/>
        </authorList>
    </citation>
    <scope>NUCLEOTIDE SEQUENCE [LARGE SCALE GENOMIC DNA]</scope>
</reference>
<dbReference type="InterPro" id="IPR050518">
    <property type="entry name" value="Rpo3/RPB3_RNA_Pol_subunit"/>
</dbReference>
<evidence type="ECO:0000256" key="1">
    <source>
        <dbReference type="ARBA" id="ARBA00022478"/>
    </source>
</evidence>
<dbReference type="Pfam" id="PF01000">
    <property type="entry name" value="RNA_pol_A_bac"/>
    <property type="match status" value="1"/>
</dbReference>
<dbReference type="InterPro" id="IPR036643">
    <property type="entry name" value="RNApol_insert_sf"/>
</dbReference>
<evidence type="ECO:0000256" key="3">
    <source>
        <dbReference type="ARBA" id="ARBA00025804"/>
    </source>
</evidence>
<dbReference type="HAMAP" id="MF_00320">
    <property type="entry name" value="RNApol_arch_Rpo3"/>
    <property type="match status" value="1"/>
</dbReference>
<dbReference type="EMBL" id="CAXAMN010015891">
    <property type="protein sequence ID" value="CAK9046816.1"/>
    <property type="molecule type" value="Genomic_DNA"/>
</dbReference>
<dbReference type="NCBIfam" id="NF001988">
    <property type="entry name" value="PRK00783.1"/>
    <property type="match status" value="1"/>
</dbReference>
<dbReference type="PANTHER" id="PTHR11800">
    <property type="entry name" value="DNA-DIRECTED RNA POLYMERASE"/>
    <property type="match status" value="1"/>
</dbReference>
<dbReference type="Proteomes" id="UP001642484">
    <property type="component" value="Unassembled WGS sequence"/>
</dbReference>
<protein>
    <recommendedName>
        <fullName evidence="4">DNA-directed RNA polymerase RpoA/D/Rpb3-type domain-containing protein</fullName>
    </recommendedName>
</protein>
<dbReference type="SUPFAM" id="SSF56553">
    <property type="entry name" value="Insert subdomain of RNA polymerase alpha subunit"/>
    <property type="match status" value="1"/>
</dbReference>
<name>A0ABP0M5M8_9DINO</name>
<dbReference type="Pfam" id="PF01193">
    <property type="entry name" value="RNA_pol_L"/>
    <property type="match status" value="1"/>
</dbReference>
<dbReference type="InterPro" id="IPR022842">
    <property type="entry name" value="RNAP_Rpo3/Rpb3/RPAC1"/>
</dbReference>
<sequence>MMKRKSRTDAGYAEAEATESRRIVQEQQSLLRLTTEGPSNIDSKDFCGAFAALGLDNSWDSKAFKKDFKIDIKTLTDEHVVFDMIGIDPPLVNAFRRVLIAEVPTVAISRVTIHQNTSVIHDENFAHRLGLVPIKFEPDLLESRHEEADFTDQDSVLFKLHAKCPQGQKQLSVYSRDLRWTELSVHQREQLKEAPPAPVDGDILLAQLAPGQEIECDCYCEKGIGKDHAKWSPVCTAFYKLHPVIRFEKDIVGKDAEDLKRCCPMEVFDVEDVPQLGKRAVVRNARNCTTCRECLETFPGQEKGLFLGKAKNHFIFSIESVGQIPAPELFERALIKFKEKCQTAKENVSHRRGAATK</sequence>